<accession>A0A8T0EA27</accession>
<reference evidence="2" key="1">
    <citation type="journal article" date="2020" name="bioRxiv">
        <title>Chromosome-level reference genome of the European wasp spider Argiope bruennichi: a resource for studies on range expansion and evolutionary adaptation.</title>
        <authorList>
            <person name="Sheffer M.M."/>
            <person name="Hoppe A."/>
            <person name="Krehenwinkel H."/>
            <person name="Uhl G."/>
            <person name="Kuss A.W."/>
            <person name="Jensen L."/>
            <person name="Jensen C."/>
            <person name="Gillespie R.G."/>
            <person name="Hoff K.J."/>
            <person name="Prost S."/>
        </authorList>
    </citation>
    <scope>NUCLEOTIDE SEQUENCE</scope>
</reference>
<dbReference type="Pfam" id="PF18701">
    <property type="entry name" value="DUF5641"/>
    <property type="match status" value="1"/>
</dbReference>
<evidence type="ECO:0000259" key="1">
    <source>
        <dbReference type="Pfam" id="PF18701"/>
    </source>
</evidence>
<reference evidence="2" key="2">
    <citation type="submission" date="2020-06" db="EMBL/GenBank/DDBJ databases">
        <authorList>
            <person name="Sheffer M."/>
        </authorList>
    </citation>
    <scope>NUCLEOTIDE SEQUENCE</scope>
</reference>
<evidence type="ECO:0000313" key="3">
    <source>
        <dbReference type="Proteomes" id="UP000807504"/>
    </source>
</evidence>
<proteinExistence type="predicted"/>
<organism evidence="2 3">
    <name type="scientific">Argiope bruennichi</name>
    <name type="common">Wasp spider</name>
    <name type="synonym">Aranea bruennichi</name>
    <dbReference type="NCBI Taxonomy" id="94029"/>
    <lineage>
        <taxon>Eukaryota</taxon>
        <taxon>Metazoa</taxon>
        <taxon>Ecdysozoa</taxon>
        <taxon>Arthropoda</taxon>
        <taxon>Chelicerata</taxon>
        <taxon>Arachnida</taxon>
        <taxon>Araneae</taxon>
        <taxon>Araneomorphae</taxon>
        <taxon>Entelegynae</taxon>
        <taxon>Araneoidea</taxon>
        <taxon>Araneidae</taxon>
        <taxon>Argiope</taxon>
    </lineage>
</organism>
<dbReference type="PANTHER" id="PTHR47331">
    <property type="entry name" value="PHD-TYPE DOMAIN-CONTAINING PROTEIN"/>
    <property type="match status" value="1"/>
</dbReference>
<comment type="caution">
    <text evidence="2">The sequence shown here is derived from an EMBL/GenBank/DDBJ whole genome shotgun (WGS) entry which is preliminary data.</text>
</comment>
<dbReference type="AlphaFoldDB" id="A0A8T0EA27"/>
<protein>
    <recommendedName>
        <fullName evidence="1">DUF5641 domain-containing protein</fullName>
    </recommendedName>
</protein>
<keyword evidence="3" id="KW-1185">Reference proteome</keyword>
<evidence type="ECO:0000313" key="2">
    <source>
        <dbReference type="EMBL" id="KAF8768308.1"/>
    </source>
</evidence>
<dbReference type="EMBL" id="JABXBU010002230">
    <property type="protein sequence ID" value="KAF8768308.1"/>
    <property type="molecule type" value="Genomic_DNA"/>
</dbReference>
<sequence length="141" mass="16001">MNSRPLVAASDDPDDFSVITPGHFLIGSELLKIPEPDLTDQKISIQNRLKLISQISQSFWRSWSKDYLTQLQVENSLCKFRGQRFGVDKRRQSTSDKVENGKSLETFEGTDNYIRAVNLKTANGGLKRPIHKLVKLPIDIT</sequence>
<dbReference type="Proteomes" id="UP000807504">
    <property type="component" value="Unassembled WGS sequence"/>
</dbReference>
<gene>
    <name evidence="2" type="ORF">HNY73_021143</name>
</gene>
<dbReference type="InterPro" id="IPR040676">
    <property type="entry name" value="DUF5641"/>
</dbReference>
<name>A0A8T0EA27_ARGBR</name>
<feature type="domain" description="DUF5641" evidence="1">
    <location>
        <begin position="48"/>
        <end position="136"/>
    </location>
</feature>